<evidence type="ECO:0000313" key="2">
    <source>
        <dbReference type="Proteomes" id="UP000199406"/>
    </source>
</evidence>
<dbReference type="Proteomes" id="UP000199406">
    <property type="component" value="Unassembled WGS sequence"/>
</dbReference>
<dbReference type="CDD" id="cd07067">
    <property type="entry name" value="HP_PGM_like"/>
    <property type="match status" value="1"/>
</dbReference>
<proteinExistence type="predicted"/>
<protein>
    <submittedName>
        <fullName evidence="1">Probable phosphoglycerate mutase</fullName>
    </submittedName>
</protein>
<dbReference type="InterPro" id="IPR013078">
    <property type="entry name" value="His_Pase_superF_clade-1"/>
</dbReference>
<dbReference type="GO" id="GO:0016791">
    <property type="term" value="F:phosphatase activity"/>
    <property type="evidence" value="ECO:0007669"/>
    <property type="project" value="TreeGrafter"/>
</dbReference>
<dbReference type="EMBL" id="FNBT01000002">
    <property type="protein sequence ID" value="SDF19469.1"/>
    <property type="molecule type" value="Genomic_DNA"/>
</dbReference>
<dbReference type="STRING" id="1550231.SAMN05660662_1286"/>
<dbReference type="OrthoDB" id="9781415at2"/>
<dbReference type="Gene3D" id="3.40.50.1240">
    <property type="entry name" value="Phosphoglycerate mutase-like"/>
    <property type="match status" value="1"/>
</dbReference>
<dbReference type="InterPro" id="IPR029033">
    <property type="entry name" value="His_PPase_superfam"/>
</dbReference>
<dbReference type="InterPro" id="IPR050275">
    <property type="entry name" value="PGM_Phosphatase"/>
</dbReference>
<gene>
    <name evidence="1" type="ORF">SAMN05660662_1286</name>
</gene>
<dbReference type="PANTHER" id="PTHR48100:SF1">
    <property type="entry name" value="HISTIDINE PHOSPHATASE FAMILY PROTEIN-RELATED"/>
    <property type="match status" value="1"/>
</dbReference>
<dbReference type="GO" id="GO:0005737">
    <property type="term" value="C:cytoplasm"/>
    <property type="evidence" value="ECO:0007669"/>
    <property type="project" value="TreeGrafter"/>
</dbReference>
<name>A0A1G7J4L6_9ACTN</name>
<keyword evidence="2" id="KW-1185">Reference proteome</keyword>
<evidence type="ECO:0000313" key="1">
    <source>
        <dbReference type="EMBL" id="SDF19469.1"/>
    </source>
</evidence>
<organism evidence="1 2">
    <name type="scientific">Blastococcus aurantiacus</name>
    <dbReference type="NCBI Taxonomy" id="1550231"/>
    <lineage>
        <taxon>Bacteria</taxon>
        <taxon>Bacillati</taxon>
        <taxon>Actinomycetota</taxon>
        <taxon>Actinomycetes</taxon>
        <taxon>Geodermatophilales</taxon>
        <taxon>Geodermatophilaceae</taxon>
        <taxon>Blastococcus</taxon>
    </lineage>
</organism>
<dbReference type="AlphaFoldDB" id="A0A1G7J4L6"/>
<dbReference type="Pfam" id="PF00300">
    <property type="entry name" value="His_Phos_1"/>
    <property type="match status" value="1"/>
</dbReference>
<reference evidence="2" key="1">
    <citation type="submission" date="2016-10" db="EMBL/GenBank/DDBJ databases">
        <authorList>
            <person name="Varghese N."/>
            <person name="Submissions S."/>
        </authorList>
    </citation>
    <scope>NUCLEOTIDE SEQUENCE [LARGE SCALE GENOMIC DNA]</scope>
    <source>
        <strain evidence="2">DSM 44268</strain>
    </source>
</reference>
<accession>A0A1G7J4L6</accession>
<sequence length="208" mass="22713">MRRLYVVTHPEAAHHLSGEVGGWSDTELSERGLRQADAVAARIRELVPADAAVQLHSSDLTRTVQTAEAIGARLDVQPVLLPGLREKSYGVAEGRPQAWLDARFVPPSPTGDRMDHSEGIEGAETRREFAVRVYAAVDRILAGPGAHHVVVTHGFALTFVVCAWIRMPLEATGYVNFRSTSGGITVLEEDDFFANRSVVRLDETAHLP</sequence>
<dbReference type="SMART" id="SM00855">
    <property type="entry name" value="PGAM"/>
    <property type="match status" value="1"/>
</dbReference>
<dbReference type="RefSeq" id="WP_091764392.1">
    <property type="nucleotide sequence ID" value="NZ_FNBT01000002.1"/>
</dbReference>
<dbReference type="SUPFAM" id="SSF53254">
    <property type="entry name" value="Phosphoglycerate mutase-like"/>
    <property type="match status" value="1"/>
</dbReference>
<dbReference type="PANTHER" id="PTHR48100">
    <property type="entry name" value="BROAD-SPECIFICITY PHOSPHATASE YOR283W-RELATED"/>
    <property type="match status" value="1"/>
</dbReference>